<evidence type="ECO:0000313" key="2">
    <source>
        <dbReference type="EMBL" id="RPB03893.1"/>
    </source>
</evidence>
<feature type="compositionally biased region" description="Low complexity" evidence="1">
    <location>
        <begin position="216"/>
        <end position="235"/>
    </location>
</feature>
<name>A0A3N4K0T5_9PEZI</name>
<protein>
    <submittedName>
        <fullName evidence="2">Uncharacterized protein</fullName>
    </submittedName>
</protein>
<evidence type="ECO:0000313" key="3">
    <source>
        <dbReference type="Proteomes" id="UP000276215"/>
    </source>
</evidence>
<organism evidence="2 3">
    <name type="scientific">Choiromyces venosus 120613-1</name>
    <dbReference type="NCBI Taxonomy" id="1336337"/>
    <lineage>
        <taxon>Eukaryota</taxon>
        <taxon>Fungi</taxon>
        <taxon>Dikarya</taxon>
        <taxon>Ascomycota</taxon>
        <taxon>Pezizomycotina</taxon>
        <taxon>Pezizomycetes</taxon>
        <taxon>Pezizales</taxon>
        <taxon>Tuberaceae</taxon>
        <taxon>Choiromyces</taxon>
    </lineage>
</organism>
<accession>A0A3N4K0T5</accession>
<feature type="compositionally biased region" description="Low complexity" evidence="1">
    <location>
        <begin position="41"/>
        <end position="55"/>
    </location>
</feature>
<evidence type="ECO:0000256" key="1">
    <source>
        <dbReference type="SAM" id="MobiDB-lite"/>
    </source>
</evidence>
<feature type="compositionally biased region" description="Polar residues" evidence="1">
    <location>
        <begin position="56"/>
        <end position="65"/>
    </location>
</feature>
<feature type="region of interest" description="Disordered" evidence="1">
    <location>
        <begin position="1"/>
        <end position="97"/>
    </location>
</feature>
<keyword evidence="3" id="KW-1185">Reference proteome</keyword>
<sequence length="515" mass="54842">MGIPLWLSPPKGLDPDSASSRTNARHNHNLDSTTVSQEPFSSSSSSTSSSASSASLLNAPTTQQRSNSNNSSNSSSSSGNNNNNNNNNNTNNRSWPDIGDGLGLLTLGEFLRETAPGDDNDRQLNGILRLRRRMVAAEYNSGNDRSRTGDYLFVPAPLPPPPPPPPPPANWNYSGLGNLFDHTPAGRARILSTLGSAAIGGSRSTGGSGSGGAGGASAAPATSAPPTSSSSSTASTSVASMSAAAIARDQTTFANLVGQIRRIGELQDFVLSSADEANNPENPDRTAAEGETRIASALGNRESRLRAMQTRIDLLASEFQLLRNTRRELRRVEEEALETLQNSSSTTGSSRGTRSVPAIPVAQPTSSSPRGHSGRREPRALMIQRFRRSRAEGRLPDLSDDEADSHEYPPVFTNLTSTVGHTGRHRNPTLARNPGFRLDQGNPSWTQTHDVDSQRQEAAAATDAADTEAAEQTEREDEGESDYIIPSTEVRDHILFDIVMRMQIESLQGGGLPGL</sequence>
<reference evidence="2 3" key="1">
    <citation type="journal article" date="2018" name="Nat. Ecol. Evol.">
        <title>Pezizomycetes genomes reveal the molecular basis of ectomycorrhizal truffle lifestyle.</title>
        <authorList>
            <person name="Murat C."/>
            <person name="Payen T."/>
            <person name="Noel B."/>
            <person name="Kuo A."/>
            <person name="Morin E."/>
            <person name="Chen J."/>
            <person name="Kohler A."/>
            <person name="Krizsan K."/>
            <person name="Balestrini R."/>
            <person name="Da Silva C."/>
            <person name="Montanini B."/>
            <person name="Hainaut M."/>
            <person name="Levati E."/>
            <person name="Barry K.W."/>
            <person name="Belfiori B."/>
            <person name="Cichocki N."/>
            <person name="Clum A."/>
            <person name="Dockter R.B."/>
            <person name="Fauchery L."/>
            <person name="Guy J."/>
            <person name="Iotti M."/>
            <person name="Le Tacon F."/>
            <person name="Lindquist E.A."/>
            <person name="Lipzen A."/>
            <person name="Malagnac F."/>
            <person name="Mello A."/>
            <person name="Molinier V."/>
            <person name="Miyauchi S."/>
            <person name="Poulain J."/>
            <person name="Riccioni C."/>
            <person name="Rubini A."/>
            <person name="Sitrit Y."/>
            <person name="Splivallo R."/>
            <person name="Traeger S."/>
            <person name="Wang M."/>
            <person name="Zifcakova L."/>
            <person name="Wipf D."/>
            <person name="Zambonelli A."/>
            <person name="Paolocci F."/>
            <person name="Nowrousian M."/>
            <person name="Ottonello S."/>
            <person name="Baldrian P."/>
            <person name="Spatafora J.W."/>
            <person name="Henrissat B."/>
            <person name="Nagy L.G."/>
            <person name="Aury J.M."/>
            <person name="Wincker P."/>
            <person name="Grigoriev I.V."/>
            <person name="Bonfante P."/>
            <person name="Martin F.M."/>
        </authorList>
    </citation>
    <scope>NUCLEOTIDE SEQUENCE [LARGE SCALE GENOMIC DNA]</scope>
    <source>
        <strain evidence="2 3">120613-1</strain>
    </source>
</reference>
<gene>
    <name evidence="2" type="ORF">L873DRAFT_1826103</name>
</gene>
<feature type="compositionally biased region" description="Polar residues" evidence="1">
    <location>
        <begin position="30"/>
        <end position="40"/>
    </location>
</feature>
<dbReference type="Proteomes" id="UP000276215">
    <property type="component" value="Unassembled WGS sequence"/>
</dbReference>
<dbReference type="OrthoDB" id="5382906at2759"/>
<feature type="compositionally biased region" description="Gly residues" evidence="1">
    <location>
        <begin position="203"/>
        <end position="215"/>
    </location>
</feature>
<dbReference type="AlphaFoldDB" id="A0A3N4K0T5"/>
<feature type="compositionally biased region" description="Acidic residues" evidence="1">
    <location>
        <begin position="465"/>
        <end position="481"/>
    </location>
</feature>
<feature type="compositionally biased region" description="Low complexity" evidence="1">
    <location>
        <begin position="338"/>
        <end position="355"/>
    </location>
</feature>
<feature type="region of interest" description="Disordered" evidence="1">
    <location>
        <begin position="337"/>
        <end position="483"/>
    </location>
</feature>
<dbReference type="EMBL" id="ML120361">
    <property type="protein sequence ID" value="RPB03893.1"/>
    <property type="molecule type" value="Genomic_DNA"/>
</dbReference>
<feature type="compositionally biased region" description="Low complexity" evidence="1">
    <location>
        <begin position="66"/>
        <end position="92"/>
    </location>
</feature>
<proteinExistence type="predicted"/>
<feature type="compositionally biased region" description="Pro residues" evidence="1">
    <location>
        <begin position="156"/>
        <end position="169"/>
    </location>
</feature>
<feature type="region of interest" description="Disordered" evidence="1">
    <location>
        <begin position="202"/>
        <end position="235"/>
    </location>
</feature>
<feature type="region of interest" description="Disordered" evidence="1">
    <location>
        <begin position="139"/>
        <end position="172"/>
    </location>
</feature>